<comment type="caution">
    <text evidence="1">The sequence shown here is derived from an EMBL/GenBank/DDBJ whole genome shotgun (WGS) entry which is preliminary data.</text>
</comment>
<dbReference type="EMBL" id="JAINUF010000006">
    <property type="protein sequence ID" value="KAJ8355440.1"/>
    <property type="molecule type" value="Genomic_DNA"/>
</dbReference>
<protein>
    <submittedName>
        <fullName evidence="1">Uncharacterized protein</fullName>
    </submittedName>
</protein>
<evidence type="ECO:0000313" key="1">
    <source>
        <dbReference type="EMBL" id="KAJ8355440.1"/>
    </source>
</evidence>
<proteinExistence type="predicted"/>
<reference evidence="1" key="1">
    <citation type="journal article" date="2023" name="Science">
        <title>Genome structures resolve the early diversification of teleost fishes.</title>
        <authorList>
            <person name="Parey E."/>
            <person name="Louis A."/>
            <person name="Montfort J."/>
            <person name="Bouchez O."/>
            <person name="Roques C."/>
            <person name="Iampietro C."/>
            <person name="Lluch J."/>
            <person name="Castinel A."/>
            <person name="Donnadieu C."/>
            <person name="Desvignes T."/>
            <person name="Floi Bucao C."/>
            <person name="Jouanno E."/>
            <person name="Wen M."/>
            <person name="Mejri S."/>
            <person name="Dirks R."/>
            <person name="Jansen H."/>
            <person name="Henkel C."/>
            <person name="Chen W.J."/>
            <person name="Zahm M."/>
            <person name="Cabau C."/>
            <person name="Klopp C."/>
            <person name="Thompson A.W."/>
            <person name="Robinson-Rechavi M."/>
            <person name="Braasch I."/>
            <person name="Lecointre G."/>
            <person name="Bobe J."/>
            <person name="Postlethwait J.H."/>
            <person name="Berthelot C."/>
            <person name="Roest Crollius H."/>
            <person name="Guiguen Y."/>
        </authorList>
    </citation>
    <scope>NUCLEOTIDE SEQUENCE</scope>
    <source>
        <strain evidence="1">WJC10195</strain>
    </source>
</reference>
<organism evidence="1 2">
    <name type="scientific">Synaphobranchus kaupii</name>
    <name type="common">Kaup's arrowtooth eel</name>
    <dbReference type="NCBI Taxonomy" id="118154"/>
    <lineage>
        <taxon>Eukaryota</taxon>
        <taxon>Metazoa</taxon>
        <taxon>Chordata</taxon>
        <taxon>Craniata</taxon>
        <taxon>Vertebrata</taxon>
        <taxon>Euteleostomi</taxon>
        <taxon>Actinopterygii</taxon>
        <taxon>Neopterygii</taxon>
        <taxon>Teleostei</taxon>
        <taxon>Anguilliformes</taxon>
        <taxon>Synaphobranchidae</taxon>
        <taxon>Synaphobranchus</taxon>
    </lineage>
</organism>
<keyword evidence="2" id="KW-1185">Reference proteome</keyword>
<evidence type="ECO:0000313" key="2">
    <source>
        <dbReference type="Proteomes" id="UP001152622"/>
    </source>
</evidence>
<dbReference type="AlphaFoldDB" id="A0A9Q1FBU5"/>
<accession>A0A9Q1FBU5</accession>
<gene>
    <name evidence="1" type="ORF">SKAU_G00182340</name>
</gene>
<dbReference type="Proteomes" id="UP001152622">
    <property type="component" value="Chromosome 6"/>
</dbReference>
<sequence length="91" mass="10070">MSLTGRGVRFRRLQITGGPRRFQFWAEPRELLFPCGLPGPNELKLHLRLGVWSNYPATLPSWGPLTCSRQRKPITTAAAWAAAPAALISVS</sequence>
<name>A0A9Q1FBU5_SYNKA</name>